<evidence type="ECO:0008006" key="8">
    <source>
        <dbReference type="Google" id="ProtNLM"/>
    </source>
</evidence>
<keyword evidence="5" id="KW-0931">ER-Golgi transport</keyword>
<evidence type="ECO:0000313" key="7">
    <source>
        <dbReference type="EMBL" id="EHY65920.1"/>
    </source>
</evidence>
<name>H8ZAL7_NEMA1</name>
<comment type="subcellular location">
    <subcellularLocation>
        <location evidence="1">Endoplasmic reticulum</location>
    </subcellularLocation>
    <subcellularLocation>
        <location evidence="2">Golgi apparatus</location>
    </subcellularLocation>
</comment>
<dbReference type="Gene3D" id="3.30.450.70">
    <property type="match status" value="1"/>
</dbReference>
<dbReference type="OrthoDB" id="2186726at2759"/>
<evidence type="ECO:0000256" key="3">
    <source>
        <dbReference type="ARBA" id="ARBA00022448"/>
    </source>
</evidence>
<dbReference type="SUPFAM" id="SSF64356">
    <property type="entry name" value="SNARE-like"/>
    <property type="match status" value="1"/>
</dbReference>
<dbReference type="InterPro" id="IPR011012">
    <property type="entry name" value="Longin-like_dom_sf"/>
</dbReference>
<dbReference type="AlphaFoldDB" id="H8ZAL7"/>
<evidence type="ECO:0000256" key="5">
    <source>
        <dbReference type="ARBA" id="ARBA00022892"/>
    </source>
</evidence>
<dbReference type="Pfam" id="PF04099">
    <property type="entry name" value="Sybindin"/>
    <property type="match status" value="1"/>
</dbReference>
<organism evidence="7">
    <name type="scientific">Nematocida ausubeli (strain ATCC PRA-371 / ERTm2)</name>
    <name type="common">Nematode killer fungus</name>
    <dbReference type="NCBI Taxonomy" id="1913371"/>
    <lineage>
        <taxon>Eukaryota</taxon>
        <taxon>Fungi</taxon>
        <taxon>Fungi incertae sedis</taxon>
        <taxon>Microsporidia</taxon>
        <taxon>Nematocida</taxon>
    </lineage>
</organism>
<dbReference type="GO" id="GO:0005794">
    <property type="term" value="C:Golgi apparatus"/>
    <property type="evidence" value="ECO:0007669"/>
    <property type="project" value="UniProtKB-SubCell"/>
</dbReference>
<dbReference type="GO" id="GO:0005783">
    <property type="term" value="C:endoplasmic reticulum"/>
    <property type="evidence" value="ECO:0007669"/>
    <property type="project" value="UniProtKB-SubCell"/>
</dbReference>
<evidence type="ECO:0000256" key="1">
    <source>
        <dbReference type="ARBA" id="ARBA00004240"/>
    </source>
</evidence>
<dbReference type="EMBL" id="JH604634">
    <property type="protein sequence ID" value="EHY65920.1"/>
    <property type="molecule type" value="Genomic_DNA"/>
</dbReference>
<keyword evidence="3" id="KW-0813">Transport</keyword>
<reference evidence="7" key="1">
    <citation type="submission" date="2011-03" db="EMBL/GenBank/DDBJ databases">
        <title>The Genome Sequence of Nematocida sp1 strain ERTm2.</title>
        <authorList>
            <consortium name="The Broad Institute Genome Sequencing Platform"/>
            <consortium name="The Broad Institute Genome Sequencing Center for Infectious Disease"/>
            <person name="Cuomo C."/>
            <person name="Troemel E."/>
            <person name="Young S.K."/>
            <person name="Zeng Q."/>
            <person name="Gargeya S."/>
            <person name="Fitzgerald M."/>
            <person name="Haas B."/>
            <person name="Abouelleil A."/>
            <person name="Alvarado L."/>
            <person name="Arachchi H.M."/>
            <person name="Berlin A."/>
            <person name="Brown A."/>
            <person name="Chapman S.B."/>
            <person name="Chen Z."/>
            <person name="Dunbar C."/>
            <person name="Freedman E."/>
            <person name="Gearin G."/>
            <person name="Gellesch M."/>
            <person name="Goldberg J."/>
            <person name="Griggs A."/>
            <person name="Gujja S."/>
            <person name="Heilman E.R."/>
            <person name="Heiman D."/>
            <person name="Howarth C."/>
            <person name="Larson L."/>
            <person name="Lui A."/>
            <person name="MacDonald P.J.P."/>
            <person name="Mehta T."/>
            <person name="Montmayeur A."/>
            <person name="Murphy C."/>
            <person name="Neiman D."/>
            <person name="Pearson M."/>
            <person name="Priest M."/>
            <person name="Roberts A."/>
            <person name="Saif S."/>
            <person name="Shea T."/>
            <person name="Shenoy N."/>
            <person name="Sisk P."/>
            <person name="Stolte C."/>
            <person name="Sykes S."/>
            <person name="White J."/>
            <person name="Yandava C."/>
            <person name="Wortman J."/>
            <person name="Nusbaum C."/>
            <person name="Birren B."/>
        </authorList>
    </citation>
    <scope>NUCLEOTIDE SEQUENCE</scope>
    <source>
        <strain evidence="7">ERTm2</strain>
    </source>
</reference>
<sequence>MIKGLLIVNSYGGLIYNHISTQFFNEEINIDKIIAMASTIYTAMEILIHEGLCKLIGCYKRLRLSHERLSITALKTQTGMIFIIIHDNTDKPQDILAYTSKAHSHFVNTVLYSPEYYVEDRINKNFFALEDE</sequence>
<evidence type="ECO:0000256" key="4">
    <source>
        <dbReference type="ARBA" id="ARBA00022824"/>
    </source>
</evidence>
<evidence type="ECO:0000256" key="2">
    <source>
        <dbReference type="ARBA" id="ARBA00004555"/>
    </source>
</evidence>
<gene>
    <name evidence="7" type="ORF">NERG_00616</name>
</gene>
<dbReference type="HOGENOM" id="CLU_1835670_0_0_1"/>
<keyword evidence="4" id="KW-0256">Endoplasmic reticulum</keyword>
<keyword evidence="6" id="KW-0333">Golgi apparatus</keyword>
<dbReference type="InterPro" id="IPR007233">
    <property type="entry name" value="TRAPPC"/>
</dbReference>
<dbReference type="Proteomes" id="UP000005622">
    <property type="component" value="Unassembled WGS sequence"/>
</dbReference>
<protein>
    <recommendedName>
        <fullName evidence="8">Trafficking protein particle complex subunit</fullName>
    </recommendedName>
</protein>
<dbReference type="GO" id="GO:0030008">
    <property type="term" value="C:TRAPP complex"/>
    <property type="evidence" value="ECO:0007669"/>
    <property type="project" value="InterPro"/>
</dbReference>
<evidence type="ECO:0000256" key="6">
    <source>
        <dbReference type="ARBA" id="ARBA00023034"/>
    </source>
</evidence>
<accession>H8ZAL7</accession>
<dbReference type="GO" id="GO:0048193">
    <property type="term" value="P:Golgi vesicle transport"/>
    <property type="evidence" value="ECO:0007669"/>
    <property type="project" value="UniProtKB-ARBA"/>
</dbReference>
<proteinExistence type="predicted"/>